<reference evidence="2" key="2">
    <citation type="submission" date="2020-09" db="EMBL/GenBank/DDBJ databases">
        <authorList>
            <person name="Sun Q."/>
            <person name="Zhou Y."/>
        </authorList>
    </citation>
    <scope>NUCLEOTIDE SEQUENCE</scope>
    <source>
        <strain evidence="2">CGMCC 1.15082</strain>
    </source>
</reference>
<dbReference type="RefSeq" id="WP_236016180.1">
    <property type="nucleotide sequence ID" value="NZ_BMHH01000009.1"/>
</dbReference>
<organism evidence="2 3">
    <name type="scientific">Brucella endophytica</name>
    <dbReference type="NCBI Taxonomy" id="1963359"/>
    <lineage>
        <taxon>Bacteria</taxon>
        <taxon>Pseudomonadati</taxon>
        <taxon>Pseudomonadota</taxon>
        <taxon>Alphaproteobacteria</taxon>
        <taxon>Hyphomicrobiales</taxon>
        <taxon>Brucellaceae</taxon>
        <taxon>Brucella/Ochrobactrum group</taxon>
        <taxon>Brucella</taxon>
    </lineage>
</organism>
<name>A0A916SH94_9HYPH</name>
<keyword evidence="3" id="KW-1185">Reference proteome</keyword>
<feature type="transmembrane region" description="Helical" evidence="1">
    <location>
        <begin position="14"/>
        <end position="32"/>
    </location>
</feature>
<dbReference type="AlphaFoldDB" id="A0A916SH94"/>
<keyword evidence="1" id="KW-1133">Transmembrane helix</keyword>
<feature type="transmembrane region" description="Helical" evidence="1">
    <location>
        <begin position="38"/>
        <end position="56"/>
    </location>
</feature>
<evidence type="ECO:0000313" key="3">
    <source>
        <dbReference type="Proteomes" id="UP000646478"/>
    </source>
</evidence>
<sequence>MNRNSASHPFLDPLWRRVLLIAFCAIWSIVEWTRGDSFWGTLTLGVTLYGAWAYLWKYQPMESGKETGE</sequence>
<accession>A0A916SH94</accession>
<protein>
    <recommendedName>
        <fullName evidence="4">DUF3329 domain-containing protein</fullName>
    </recommendedName>
</protein>
<evidence type="ECO:0000313" key="2">
    <source>
        <dbReference type="EMBL" id="GGA96129.1"/>
    </source>
</evidence>
<keyword evidence="1" id="KW-0472">Membrane</keyword>
<comment type="caution">
    <text evidence="2">The sequence shown here is derived from an EMBL/GenBank/DDBJ whole genome shotgun (WGS) entry which is preliminary data.</text>
</comment>
<gene>
    <name evidence="2" type="ORF">GCM10011491_25630</name>
</gene>
<proteinExistence type="predicted"/>
<keyword evidence="1" id="KW-0812">Transmembrane</keyword>
<reference evidence="2" key="1">
    <citation type="journal article" date="2014" name="Int. J. Syst. Evol. Microbiol.">
        <title>Complete genome sequence of Corynebacterium casei LMG S-19264T (=DSM 44701T), isolated from a smear-ripened cheese.</title>
        <authorList>
            <consortium name="US DOE Joint Genome Institute (JGI-PGF)"/>
            <person name="Walter F."/>
            <person name="Albersmeier A."/>
            <person name="Kalinowski J."/>
            <person name="Ruckert C."/>
        </authorList>
    </citation>
    <scope>NUCLEOTIDE SEQUENCE</scope>
    <source>
        <strain evidence="2">CGMCC 1.15082</strain>
    </source>
</reference>
<dbReference type="EMBL" id="BMHH01000009">
    <property type="protein sequence ID" value="GGA96129.1"/>
    <property type="molecule type" value="Genomic_DNA"/>
</dbReference>
<evidence type="ECO:0000256" key="1">
    <source>
        <dbReference type="SAM" id="Phobius"/>
    </source>
</evidence>
<evidence type="ECO:0008006" key="4">
    <source>
        <dbReference type="Google" id="ProtNLM"/>
    </source>
</evidence>
<dbReference type="Proteomes" id="UP000646478">
    <property type="component" value="Unassembled WGS sequence"/>
</dbReference>